<accession>Q8SWI6</accession>
<dbReference type="GO" id="GO:0006820">
    <property type="term" value="P:monoatomic anion transport"/>
    <property type="evidence" value="ECO:0007669"/>
    <property type="project" value="TreeGrafter"/>
</dbReference>
<dbReference type="InterPro" id="IPR010920">
    <property type="entry name" value="LSM_dom_sf"/>
</dbReference>
<feature type="transmembrane region" description="Helical" evidence="6">
    <location>
        <begin position="90"/>
        <end position="108"/>
    </location>
</feature>
<comment type="similarity">
    <text evidence="2">Belongs to the MscS (TC 1.A.23) family.</text>
</comment>
<proteinExistence type="inferred from homology"/>
<keyword evidence="9" id="KW-1185">Reference proteome</keyword>
<dbReference type="Gene3D" id="2.30.30.60">
    <property type="match status" value="1"/>
</dbReference>
<dbReference type="InterPro" id="IPR016688">
    <property type="entry name" value="MscS-like_plants/fungi"/>
</dbReference>
<dbReference type="EMBL" id="AL391737">
    <property type="protein sequence ID" value="CAD24997.2"/>
    <property type="molecule type" value="Genomic_DNA"/>
</dbReference>
<evidence type="ECO:0000256" key="3">
    <source>
        <dbReference type="ARBA" id="ARBA00022692"/>
    </source>
</evidence>
<comment type="subcellular location">
    <subcellularLocation>
        <location evidence="1">Membrane</location>
        <topology evidence="1">Multi-pass membrane protein</topology>
    </subcellularLocation>
</comment>
<dbReference type="Pfam" id="PF00924">
    <property type="entry name" value="MS_channel_2nd"/>
    <property type="match status" value="1"/>
</dbReference>
<keyword evidence="4 6" id="KW-1133">Transmembrane helix</keyword>
<evidence type="ECO:0000256" key="2">
    <source>
        <dbReference type="ARBA" id="ARBA00008017"/>
    </source>
</evidence>
<feature type="transmembrane region" description="Helical" evidence="6">
    <location>
        <begin position="348"/>
        <end position="371"/>
    </location>
</feature>
<dbReference type="RefSeq" id="NP_001402212.1">
    <property type="nucleotide sequence ID" value="NM_001415212.1"/>
</dbReference>
<name>Q8SWI6_ENCCU</name>
<dbReference type="VEuPathDB" id="MicrosporidiaDB:ECU01_1240"/>
<feature type="transmembrane region" description="Helical" evidence="6">
    <location>
        <begin position="29"/>
        <end position="46"/>
    </location>
</feature>
<evidence type="ECO:0000256" key="5">
    <source>
        <dbReference type="ARBA" id="ARBA00023136"/>
    </source>
</evidence>
<gene>
    <name evidence="8" type="ordered locus">ECU01_1240</name>
</gene>
<feature type="transmembrane region" description="Helical" evidence="6">
    <location>
        <begin position="66"/>
        <end position="84"/>
    </location>
</feature>
<organism evidence="8 9">
    <name type="scientific">Encephalitozoon cuniculi (strain GB-M1)</name>
    <name type="common">Microsporidian parasite</name>
    <dbReference type="NCBI Taxonomy" id="284813"/>
    <lineage>
        <taxon>Eukaryota</taxon>
        <taxon>Fungi</taxon>
        <taxon>Fungi incertae sedis</taxon>
        <taxon>Microsporidia</taxon>
        <taxon>Unikaryonidae</taxon>
        <taxon>Encephalitozoon</taxon>
    </lineage>
</organism>
<dbReference type="AlphaFoldDB" id="Q8SWI6"/>
<feature type="domain" description="Mechanosensitive ion channel MscS" evidence="7">
    <location>
        <begin position="402"/>
        <end position="459"/>
    </location>
</feature>
<dbReference type="GO" id="GO:0008381">
    <property type="term" value="F:mechanosensitive monoatomic ion channel activity"/>
    <property type="evidence" value="ECO:0007669"/>
    <property type="project" value="TreeGrafter"/>
</dbReference>
<sequence length="575" mass="66677">MGWYSSFLAFSTLVVLLLGYILLGKPAKYILYLPLNAISFIIYFRIRSSVVRKRLGIATNVLIRLVKFGAGALLMCTTVLLTSAKYSHGPLVLGVLLLLMDLVRAYFYELSKRSFEKKILTGNFMDILRLEKYVIYSVEGPHAVDLKKNLSVDEYFNRGRPRPIDVNSLFDLWNDQNPYEEHVSDSEVTEDSIEPRKKVGRRRVWINPETYRFTSEKGRPARDLHKIQKVVLTPEEKRREKTYIMDPSETMPSPGHEPSVSWENIDGEEWKFLEIDKGRAKKMPAKPGLITAESLRVHFGEEHAREAYSLIAFKRGEGINYDVFRENGRQINGERDNLYRTIMDNKKLLNVIWFILALLESIVGYLVIIMYFKVQPLLLELIFPMVIVPALPIIKMTVESFLFIIYTHPYDPGDRVHVDGENMVVRRISLFSTVLECWDGVEIIIPNLVIREKAILNIRRSKLQQWKLSILISSKTSERKIELLREAIKRFVKSDRSYVTASLNISEIVDCNHLKLTVIVKHSINFQSGFFMWTGHTKFVNMLLAIMCKLDIRFIPLSKEIMNLKPIYGDTHHRK</sequence>
<dbReference type="InterPro" id="IPR006685">
    <property type="entry name" value="MscS_channel_2nd"/>
</dbReference>
<evidence type="ECO:0000256" key="1">
    <source>
        <dbReference type="ARBA" id="ARBA00004141"/>
    </source>
</evidence>
<dbReference type="PANTHER" id="PTHR31618">
    <property type="entry name" value="MECHANOSENSITIVE ION CHANNEL PROTEIN 5"/>
    <property type="match status" value="1"/>
</dbReference>
<keyword evidence="5 6" id="KW-0472">Membrane</keyword>
<evidence type="ECO:0000256" key="4">
    <source>
        <dbReference type="ARBA" id="ARBA00022989"/>
    </source>
</evidence>
<evidence type="ECO:0000259" key="7">
    <source>
        <dbReference type="Pfam" id="PF00924"/>
    </source>
</evidence>
<dbReference type="HOGENOM" id="CLU_475676_0_0_1"/>
<feature type="transmembrane region" description="Helical" evidence="6">
    <location>
        <begin position="377"/>
        <end position="394"/>
    </location>
</feature>
<dbReference type="OrthoDB" id="544685at2759"/>
<dbReference type="KEGG" id="ecu:ECU01_1240"/>
<protein>
    <recommendedName>
        <fullName evidence="7">Mechanosensitive ion channel MscS domain-containing protein</fullName>
    </recommendedName>
</protein>
<dbReference type="InParanoid" id="Q8SWI6"/>
<dbReference type="GO" id="GO:0005886">
    <property type="term" value="C:plasma membrane"/>
    <property type="evidence" value="ECO:0007669"/>
    <property type="project" value="TreeGrafter"/>
</dbReference>
<reference evidence="8 9" key="3">
    <citation type="journal article" date="2009" name="BMC Genomics">
        <title>Identification of transcriptional signals in Encephalitozoon cuniculi widespread among Microsporidia phylum: support for accurate structural genome annotation.</title>
        <authorList>
            <person name="Peyretaillade E."/>
            <person name="Goncalves O."/>
            <person name="Terrat S."/>
            <person name="Dugat-Bony E."/>
            <person name="Wincker P."/>
            <person name="Cornman R.S."/>
            <person name="Evans J.D."/>
            <person name="Delbac F."/>
            <person name="Peyret P."/>
        </authorList>
    </citation>
    <scope>NUCLEOTIDE SEQUENCE [LARGE SCALE GENOMIC DNA]</scope>
    <source>
        <strain evidence="8 9">GB-M1</strain>
    </source>
</reference>
<evidence type="ECO:0000256" key="6">
    <source>
        <dbReference type="SAM" id="Phobius"/>
    </source>
</evidence>
<dbReference type="GeneID" id="860303"/>
<evidence type="ECO:0000313" key="9">
    <source>
        <dbReference type="Proteomes" id="UP000000819"/>
    </source>
</evidence>
<reference evidence="9" key="1">
    <citation type="journal article" date="2001" name="Genome Res.">
        <title>Sequence and analysis of chromosome I of the amitochondriate intracellular parasite Encephalitozoon cuniculi (Microspora).</title>
        <authorList>
            <person name="Peyret P."/>
            <person name="Katinka M.D."/>
            <person name="Duprat S."/>
            <person name="Duffieux F."/>
            <person name="Barbe V."/>
            <person name="Barbazanges M."/>
            <person name="Weissenbach J."/>
            <person name="Saurin W."/>
            <person name="Vivares C.P."/>
        </authorList>
    </citation>
    <scope>NUCLEOTIDE SEQUENCE [LARGE SCALE GENOMIC DNA]</scope>
    <source>
        <strain evidence="9">GB-M1</strain>
    </source>
</reference>
<dbReference type="Proteomes" id="UP000000819">
    <property type="component" value="Chromosome I"/>
</dbReference>
<reference evidence="8 9" key="2">
    <citation type="journal article" date="2001" name="Nature">
        <title>Genome sequence and gene compaction of the eukaryote parasite Encephalitozoon cuniculi.</title>
        <authorList>
            <person name="Katinka M.D."/>
            <person name="Duprat S."/>
            <person name="Cornillot E."/>
            <person name="Metenier G."/>
            <person name="Thomarat F."/>
            <person name="Prensier G."/>
            <person name="Barbe V."/>
            <person name="Peyretaillade E."/>
            <person name="Brottier P."/>
            <person name="Wincker P."/>
            <person name="Delbac F."/>
            <person name="El Alaoui H."/>
            <person name="Peyret P."/>
            <person name="Saurin W."/>
            <person name="Gouy M."/>
            <person name="Weissenbach J."/>
            <person name="Vivares C.P."/>
        </authorList>
    </citation>
    <scope>NUCLEOTIDE SEQUENCE [LARGE SCALE GENOMIC DNA]</scope>
    <source>
        <strain evidence="8 9">GB-M1</strain>
    </source>
</reference>
<keyword evidence="3 6" id="KW-0812">Transmembrane</keyword>
<dbReference type="InterPro" id="IPR023408">
    <property type="entry name" value="MscS_beta-dom_sf"/>
</dbReference>
<dbReference type="SUPFAM" id="SSF50182">
    <property type="entry name" value="Sm-like ribonucleoproteins"/>
    <property type="match status" value="1"/>
</dbReference>
<evidence type="ECO:0000313" key="8">
    <source>
        <dbReference type="EMBL" id="CAD24997.2"/>
    </source>
</evidence>
<dbReference type="PANTHER" id="PTHR31618:SF1">
    <property type="entry name" value="EF-HAND DOMAIN-CONTAINING PROTEIN"/>
    <property type="match status" value="1"/>
</dbReference>
<feature type="transmembrane region" description="Helical" evidence="6">
    <location>
        <begin position="7"/>
        <end position="23"/>
    </location>
</feature>